<sequence>MEAANSVIQEPQKKQEELNEENSKSLGNSPEDVLLDILSLLPTKEAVRTSLLSKRWGYLWASMSNLVFDGSLPAKRTICFPNLKILTMEGVTFWDEDSIQQLLSAPPLLEKLELYNCSWGDLKVVTISAPKLQYLSIREYRRRPPSHGDVCQVMIFGESLKEFYSRGLFGHYCLHNSVSLKKAGIFTYPNPSVQIAHRMYKLLAGLSNVQFLQLSFAVVKVLVKNGEELLPQMPMFNNLMDLEFLGKLIDLDCATLLALLQKFPCLKTLKFSEGISAEGDGILNPVPPCFLSQLKCIKIDKYGGYYYELSAVKILLDNAIVLDEIVITCSEDFARDSELRKKFYKHLRELPKRSRNCKMVLKEPFPDFIL</sequence>
<dbReference type="SMART" id="SM00579">
    <property type="entry name" value="FBD"/>
    <property type="match status" value="1"/>
</dbReference>
<dbReference type="InterPro" id="IPR032675">
    <property type="entry name" value="LRR_dom_sf"/>
</dbReference>
<reference evidence="3 4" key="1">
    <citation type="submission" date="2019-06" db="EMBL/GenBank/DDBJ databases">
        <title>A chromosomal-level reference genome of Carpinus fangiana (Coryloideae, Betulaceae).</title>
        <authorList>
            <person name="Yang X."/>
            <person name="Wang Z."/>
            <person name="Zhang L."/>
            <person name="Hao G."/>
            <person name="Liu J."/>
            <person name="Yang Y."/>
        </authorList>
    </citation>
    <scope>NUCLEOTIDE SEQUENCE [LARGE SCALE GENOMIC DNA]</scope>
    <source>
        <strain evidence="3">Cfa_2016G</strain>
        <tissue evidence="3">Leaf</tissue>
    </source>
</reference>
<dbReference type="PROSITE" id="PS50181">
    <property type="entry name" value="FBOX"/>
    <property type="match status" value="1"/>
</dbReference>
<dbReference type="InterPro" id="IPR036047">
    <property type="entry name" value="F-box-like_dom_sf"/>
</dbReference>
<dbReference type="PANTHER" id="PTHR31900:SF30">
    <property type="entry name" value="SUPERFAMILY PROTEIN, PUTATIVE-RELATED"/>
    <property type="match status" value="1"/>
</dbReference>
<dbReference type="CDD" id="cd22160">
    <property type="entry name" value="F-box_AtFBL13-like"/>
    <property type="match status" value="1"/>
</dbReference>
<feature type="domain" description="F-box" evidence="2">
    <location>
        <begin position="23"/>
        <end position="71"/>
    </location>
</feature>
<feature type="region of interest" description="Disordered" evidence="1">
    <location>
        <begin position="1"/>
        <end position="27"/>
    </location>
</feature>
<evidence type="ECO:0000256" key="1">
    <source>
        <dbReference type="SAM" id="MobiDB-lite"/>
    </source>
</evidence>
<dbReference type="Proteomes" id="UP000327013">
    <property type="component" value="Chromosome 1"/>
</dbReference>
<dbReference type="Pfam" id="PF00646">
    <property type="entry name" value="F-box"/>
    <property type="match status" value="1"/>
</dbReference>
<dbReference type="InterPro" id="IPR050232">
    <property type="entry name" value="FBL13/AtMIF1-like"/>
</dbReference>
<dbReference type="SUPFAM" id="SSF52047">
    <property type="entry name" value="RNI-like"/>
    <property type="match status" value="1"/>
</dbReference>
<dbReference type="SUPFAM" id="SSF81383">
    <property type="entry name" value="F-box domain"/>
    <property type="match status" value="1"/>
</dbReference>
<evidence type="ECO:0000313" key="4">
    <source>
        <dbReference type="Proteomes" id="UP000327013"/>
    </source>
</evidence>
<gene>
    <name evidence="3" type="ORF">FH972_000228</name>
</gene>
<dbReference type="OrthoDB" id="594804at2759"/>
<dbReference type="Pfam" id="PF24758">
    <property type="entry name" value="LRR_At5g56370"/>
    <property type="match status" value="1"/>
</dbReference>
<feature type="compositionally biased region" description="Basic and acidic residues" evidence="1">
    <location>
        <begin position="11"/>
        <end position="23"/>
    </location>
</feature>
<evidence type="ECO:0000259" key="2">
    <source>
        <dbReference type="PROSITE" id="PS50181"/>
    </source>
</evidence>
<dbReference type="EMBL" id="CM017321">
    <property type="protein sequence ID" value="KAE7995434.1"/>
    <property type="molecule type" value="Genomic_DNA"/>
</dbReference>
<accession>A0A5N6QAK0</accession>
<dbReference type="InterPro" id="IPR055411">
    <property type="entry name" value="LRR_FXL15/At3g58940/PEG3-like"/>
</dbReference>
<dbReference type="InterPro" id="IPR053781">
    <property type="entry name" value="F-box_AtFBL13-like"/>
</dbReference>
<dbReference type="Pfam" id="PF08387">
    <property type="entry name" value="FBD"/>
    <property type="match status" value="1"/>
</dbReference>
<proteinExistence type="predicted"/>
<dbReference type="Gene3D" id="1.20.1280.50">
    <property type="match status" value="1"/>
</dbReference>
<dbReference type="InterPro" id="IPR001810">
    <property type="entry name" value="F-box_dom"/>
</dbReference>
<dbReference type="PANTHER" id="PTHR31900">
    <property type="entry name" value="F-BOX/RNI SUPERFAMILY PROTEIN-RELATED"/>
    <property type="match status" value="1"/>
</dbReference>
<evidence type="ECO:0000313" key="3">
    <source>
        <dbReference type="EMBL" id="KAE7995434.1"/>
    </source>
</evidence>
<dbReference type="AlphaFoldDB" id="A0A5N6QAK0"/>
<dbReference type="InterPro" id="IPR006566">
    <property type="entry name" value="FBD"/>
</dbReference>
<keyword evidence="4" id="KW-1185">Reference proteome</keyword>
<name>A0A5N6QAK0_9ROSI</name>
<protein>
    <recommendedName>
        <fullName evidence="2">F-box domain-containing protein</fullName>
    </recommendedName>
</protein>
<dbReference type="Gene3D" id="3.80.10.10">
    <property type="entry name" value="Ribonuclease Inhibitor"/>
    <property type="match status" value="1"/>
</dbReference>
<organism evidence="3 4">
    <name type="scientific">Carpinus fangiana</name>
    <dbReference type="NCBI Taxonomy" id="176857"/>
    <lineage>
        <taxon>Eukaryota</taxon>
        <taxon>Viridiplantae</taxon>
        <taxon>Streptophyta</taxon>
        <taxon>Embryophyta</taxon>
        <taxon>Tracheophyta</taxon>
        <taxon>Spermatophyta</taxon>
        <taxon>Magnoliopsida</taxon>
        <taxon>eudicotyledons</taxon>
        <taxon>Gunneridae</taxon>
        <taxon>Pentapetalae</taxon>
        <taxon>rosids</taxon>
        <taxon>fabids</taxon>
        <taxon>Fagales</taxon>
        <taxon>Betulaceae</taxon>
        <taxon>Carpinus</taxon>
    </lineage>
</organism>